<accession>A0ABN8ML07</accession>
<organism evidence="2 3">
    <name type="scientific">Porites evermanni</name>
    <dbReference type="NCBI Taxonomy" id="104178"/>
    <lineage>
        <taxon>Eukaryota</taxon>
        <taxon>Metazoa</taxon>
        <taxon>Cnidaria</taxon>
        <taxon>Anthozoa</taxon>
        <taxon>Hexacorallia</taxon>
        <taxon>Scleractinia</taxon>
        <taxon>Fungiina</taxon>
        <taxon>Poritidae</taxon>
        <taxon>Porites</taxon>
    </lineage>
</organism>
<comment type="caution">
    <text evidence="2">The sequence shown here is derived from an EMBL/GenBank/DDBJ whole genome shotgun (WGS) entry which is preliminary data.</text>
</comment>
<dbReference type="Proteomes" id="UP001159427">
    <property type="component" value="Unassembled WGS sequence"/>
</dbReference>
<reference evidence="2 3" key="1">
    <citation type="submission" date="2022-05" db="EMBL/GenBank/DDBJ databases">
        <authorList>
            <consortium name="Genoscope - CEA"/>
            <person name="William W."/>
        </authorList>
    </citation>
    <scope>NUCLEOTIDE SEQUENCE [LARGE SCALE GENOMIC DNA]</scope>
</reference>
<proteinExistence type="predicted"/>
<gene>
    <name evidence="2" type="ORF">PEVE_00034649</name>
</gene>
<keyword evidence="3" id="KW-1185">Reference proteome</keyword>
<evidence type="ECO:0000313" key="3">
    <source>
        <dbReference type="Proteomes" id="UP001159427"/>
    </source>
</evidence>
<feature type="region of interest" description="Disordered" evidence="1">
    <location>
        <begin position="77"/>
        <end position="113"/>
    </location>
</feature>
<dbReference type="EMBL" id="CALNXI010000528">
    <property type="protein sequence ID" value="CAH3028690.1"/>
    <property type="molecule type" value="Genomic_DNA"/>
</dbReference>
<evidence type="ECO:0000256" key="1">
    <source>
        <dbReference type="SAM" id="MobiDB-lite"/>
    </source>
</evidence>
<evidence type="ECO:0000313" key="2">
    <source>
        <dbReference type="EMBL" id="CAH3028690.1"/>
    </source>
</evidence>
<feature type="non-terminal residue" evidence="2">
    <location>
        <position position="1"/>
    </location>
</feature>
<protein>
    <submittedName>
        <fullName evidence="2">Uncharacterized protein</fullName>
    </submittedName>
</protein>
<feature type="compositionally biased region" description="Acidic residues" evidence="1">
    <location>
        <begin position="83"/>
        <end position="93"/>
    </location>
</feature>
<name>A0ABN8ML07_9CNID</name>
<sequence>FILRKLAQNLKRISSKVKTHLYASDPEDCLILNYEFTAQVEKHFVIGTVWEVQFRDEDFHIDLNQKLYGECGTRRVEERDMTDVDEEELEEEQDPRVRTTSSGRILKLPNRFH</sequence>